<feature type="transmembrane region" description="Helical" evidence="1">
    <location>
        <begin position="259"/>
        <end position="279"/>
    </location>
</feature>
<protein>
    <submittedName>
        <fullName evidence="2">MFS transporter</fullName>
    </submittedName>
</protein>
<feature type="transmembrane region" description="Helical" evidence="1">
    <location>
        <begin position="31"/>
        <end position="56"/>
    </location>
</feature>
<dbReference type="PANTHER" id="PTHR11328">
    <property type="entry name" value="MAJOR FACILITATOR SUPERFAMILY DOMAIN-CONTAINING PROTEIN"/>
    <property type="match status" value="1"/>
</dbReference>
<feature type="transmembrane region" description="Helical" evidence="1">
    <location>
        <begin position="105"/>
        <end position="124"/>
    </location>
</feature>
<feature type="transmembrane region" description="Helical" evidence="1">
    <location>
        <begin position="327"/>
        <end position="348"/>
    </location>
</feature>
<name>A0ABV2WRI4_9NOCA</name>
<evidence type="ECO:0000313" key="3">
    <source>
        <dbReference type="Proteomes" id="UP001550628"/>
    </source>
</evidence>
<feature type="transmembrane region" description="Helical" evidence="1">
    <location>
        <begin position="206"/>
        <end position="228"/>
    </location>
</feature>
<feature type="transmembrane region" description="Helical" evidence="1">
    <location>
        <begin position="445"/>
        <end position="467"/>
    </location>
</feature>
<proteinExistence type="predicted"/>
<feature type="transmembrane region" description="Helical" evidence="1">
    <location>
        <begin position="68"/>
        <end position="93"/>
    </location>
</feature>
<sequence length="500" mass="54757">MTKIIQGPGLLRAPLFASRVRSDAVTGKEQWLGYLVGPTGALLLNAVLLTYLNVYYTDVLNLSGMWDGAFLVVFPIAAQFLHAGMNFLMGFVIDHTRTRQGKARPYILLSAPLLTVAGILLFTVPEGNDVIKAAWIMVSYNLFFSFAFTLFNMGHGLMVPLSTRDVTQRGKLSVLTQVATIMSTGIVVALVFPAVLLPIMGIDRSAWLTVMCILSIIALPLTLLEYYYTRERISEEAGESAVPRLPYAKQFAAVVTDRYMLLLFGFFFLYTAAGGIKNISLVYYSNFVLGTYNDGVTQVLISAIGGIPMGIGVLLVWPLVNRVGKRNLIMSGLVLYIVGSFVCWMFPYDMIVVLIGQFIKNVGAVPVAYVLLALFADTLDNLEWKKGFRPDGAAMSIYSTIAVAVSAMGAGVFNWMLSASGYVAPRLRENGEFAATQTESVRSTITFAFSGLEVIVGIVMFVLMIFFTVEKNLPARQAEIQERHRGGSAQAAEAVRAPLW</sequence>
<gene>
    <name evidence="2" type="ORF">ABZ510_16760</name>
</gene>
<dbReference type="RefSeq" id="WP_356958012.1">
    <property type="nucleotide sequence ID" value="NZ_JBEYBD010000011.1"/>
</dbReference>
<dbReference type="SUPFAM" id="SSF103473">
    <property type="entry name" value="MFS general substrate transporter"/>
    <property type="match status" value="1"/>
</dbReference>
<dbReference type="EMBL" id="JBEYBF010000010">
    <property type="protein sequence ID" value="MEU1953504.1"/>
    <property type="molecule type" value="Genomic_DNA"/>
</dbReference>
<keyword evidence="1" id="KW-0812">Transmembrane</keyword>
<accession>A0ABV2WRI4</accession>
<reference evidence="2 3" key="1">
    <citation type="submission" date="2024-06" db="EMBL/GenBank/DDBJ databases">
        <title>The Natural Products Discovery Center: Release of the First 8490 Sequenced Strains for Exploring Actinobacteria Biosynthetic Diversity.</title>
        <authorList>
            <person name="Kalkreuter E."/>
            <person name="Kautsar S.A."/>
            <person name="Yang D."/>
            <person name="Bader C.D."/>
            <person name="Teijaro C.N."/>
            <person name="Fluegel L."/>
            <person name="Davis C.M."/>
            <person name="Simpson J.R."/>
            <person name="Lauterbach L."/>
            <person name="Steele A.D."/>
            <person name="Gui C."/>
            <person name="Meng S."/>
            <person name="Li G."/>
            <person name="Viehrig K."/>
            <person name="Ye F."/>
            <person name="Su P."/>
            <person name="Kiefer A.F."/>
            <person name="Nichols A."/>
            <person name="Cepeda A.J."/>
            <person name="Yan W."/>
            <person name="Fan B."/>
            <person name="Jiang Y."/>
            <person name="Adhikari A."/>
            <person name="Zheng C.-J."/>
            <person name="Schuster L."/>
            <person name="Cowan T.M."/>
            <person name="Smanski M.J."/>
            <person name="Chevrette M.G."/>
            <person name="De Carvalho L.P.S."/>
            <person name="Shen B."/>
        </authorList>
    </citation>
    <scope>NUCLEOTIDE SEQUENCE [LARGE SCALE GENOMIC DNA]</scope>
    <source>
        <strain evidence="2 3">NPDC019708</strain>
    </source>
</reference>
<keyword evidence="1" id="KW-0472">Membrane</keyword>
<dbReference type="Pfam" id="PF13347">
    <property type="entry name" value="MFS_2"/>
    <property type="match status" value="1"/>
</dbReference>
<keyword evidence="3" id="KW-1185">Reference proteome</keyword>
<comment type="caution">
    <text evidence="2">The sequence shown here is derived from an EMBL/GenBank/DDBJ whole genome shotgun (WGS) entry which is preliminary data.</text>
</comment>
<feature type="transmembrane region" description="Helical" evidence="1">
    <location>
        <begin position="397"/>
        <end position="417"/>
    </location>
</feature>
<keyword evidence="1" id="KW-1133">Transmembrane helix</keyword>
<dbReference type="Gene3D" id="1.20.1250.20">
    <property type="entry name" value="MFS general substrate transporter like domains"/>
    <property type="match status" value="1"/>
</dbReference>
<feature type="transmembrane region" description="Helical" evidence="1">
    <location>
        <begin position="299"/>
        <end position="320"/>
    </location>
</feature>
<dbReference type="PANTHER" id="PTHR11328:SF24">
    <property type="entry name" value="MAJOR FACILITATOR SUPERFAMILY (MFS) PROFILE DOMAIN-CONTAINING PROTEIN"/>
    <property type="match status" value="1"/>
</dbReference>
<dbReference type="InterPro" id="IPR036259">
    <property type="entry name" value="MFS_trans_sf"/>
</dbReference>
<evidence type="ECO:0000256" key="1">
    <source>
        <dbReference type="SAM" id="Phobius"/>
    </source>
</evidence>
<feature type="transmembrane region" description="Helical" evidence="1">
    <location>
        <begin position="130"/>
        <end position="151"/>
    </location>
</feature>
<organism evidence="2 3">
    <name type="scientific">Nocardia rhamnosiphila</name>
    <dbReference type="NCBI Taxonomy" id="426716"/>
    <lineage>
        <taxon>Bacteria</taxon>
        <taxon>Bacillati</taxon>
        <taxon>Actinomycetota</taxon>
        <taxon>Actinomycetes</taxon>
        <taxon>Mycobacteriales</taxon>
        <taxon>Nocardiaceae</taxon>
        <taxon>Nocardia</taxon>
    </lineage>
</organism>
<evidence type="ECO:0000313" key="2">
    <source>
        <dbReference type="EMBL" id="MEU1953504.1"/>
    </source>
</evidence>
<feature type="transmembrane region" description="Helical" evidence="1">
    <location>
        <begin position="172"/>
        <end position="200"/>
    </location>
</feature>
<feature type="transmembrane region" description="Helical" evidence="1">
    <location>
        <begin position="354"/>
        <end position="376"/>
    </location>
</feature>
<dbReference type="Proteomes" id="UP001550628">
    <property type="component" value="Unassembled WGS sequence"/>
</dbReference>
<dbReference type="InterPro" id="IPR039672">
    <property type="entry name" value="MFS_2"/>
</dbReference>